<dbReference type="GeneID" id="93735880"/>
<protein>
    <submittedName>
        <fullName evidence="1">Uncharacterized protein</fullName>
    </submittedName>
</protein>
<dbReference type="AlphaFoldDB" id="A0A7D5NTL4"/>
<name>A0A7D5NTL4_9GAMM</name>
<reference evidence="1 2" key="1">
    <citation type="journal article" date="2014" name="Genome Announc.">
        <title>Whole-Genome Sequence of Serratia symbiotica Strain CWBI-2.3T, a Free-Living Symbiont of the Black Bean Aphid Aphis fabae.</title>
        <authorList>
            <person name="Foray V."/>
            <person name="Grigorescu A.S."/>
            <person name="Sabri A."/>
            <person name="Haubruge E."/>
            <person name="Lognay G."/>
            <person name="Francis F."/>
            <person name="Fauconnier M.L."/>
            <person name="Hance T."/>
            <person name="Thonart P."/>
        </authorList>
    </citation>
    <scope>NUCLEOTIDE SEQUENCE [LARGE SCALE GENOMIC DNA]</scope>
    <source>
        <strain evidence="1">CWBI-2.3</strain>
    </source>
</reference>
<evidence type="ECO:0000313" key="2">
    <source>
        <dbReference type="Proteomes" id="UP000042738"/>
    </source>
</evidence>
<dbReference type="RefSeq" id="WP_152609169.1">
    <property type="nucleotide sequence ID" value="NZ_CP050855.1"/>
</dbReference>
<organism evidence="1 2">
    <name type="scientific">Serratia symbiotica</name>
    <dbReference type="NCBI Taxonomy" id="138074"/>
    <lineage>
        <taxon>Bacteria</taxon>
        <taxon>Pseudomonadati</taxon>
        <taxon>Pseudomonadota</taxon>
        <taxon>Gammaproteobacteria</taxon>
        <taxon>Enterobacterales</taxon>
        <taxon>Yersiniaceae</taxon>
        <taxon>Serratia</taxon>
    </lineage>
</organism>
<accession>A0A7D5NTL4</accession>
<sequence>MDDEFFLKLQGHIYAACFKQCGFMVLSFLKGVTFFAGKYILESLTFSVKIYSSFFFPYFLREKIYSTAPDASPITRHSVLKINRPENASHFRSAKLTCSQHQRSVPGPILTVTSVIHPFLLSPDGEGIS</sequence>
<dbReference type="Proteomes" id="UP000042738">
    <property type="component" value="Chromosome"/>
</dbReference>
<proteinExistence type="predicted"/>
<dbReference type="EMBL" id="CP050855">
    <property type="protein sequence ID" value="QLH62424.1"/>
    <property type="molecule type" value="Genomic_DNA"/>
</dbReference>
<gene>
    <name evidence="1" type="ORF">SYMBAF_05030</name>
</gene>
<evidence type="ECO:0000313" key="1">
    <source>
        <dbReference type="EMBL" id="QLH62424.1"/>
    </source>
</evidence>